<dbReference type="InterPro" id="IPR029030">
    <property type="entry name" value="Caspase-like_dom_sf"/>
</dbReference>
<dbReference type="Proteomes" id="UP001212123">
    <property type="component" value="Unassembled WGS sequence"/>
</dbReference>
<gene>
    <name evidence="2" type="ORF">PN492_08640</name>
</gene>
<reference evidence="2 3" key="1">
    <citation type="submission" date="2023-01" db="EMBL/GenBank/DDBJ databases">
        <title>Genomes from the Australian National Cyanobacteria Reference Collection.</title>
        <authorList>
            <person name="Willis A."/>
            <person name="Lee E.M.F."/>
        </authorList>
    </citation>
    <scope>NUCLEOTIDE SEQUENCE [LARGE SCALE GENOMIC DNA]</scope>
    <source>
        <strain evidence="2 3">CS-537/01</strain>
    </source>
</reference>
<dbReference type="PANTHER" id="PTHR23150">
    <property type="entry name" value="SULFATASE MODIFYING FACTOR 1, 2"/>
    <property type="match status" value="1"/>
</dbReference>
<dbReference type="PROSITE" id="PS50222">
    <property type="entry name" value="EF_HAND_2"/>
    <property type="match status" value="1"/>
</dbReference>
<evidence type="ECO:0000313" key="2">
    <source>
        <dbReference type="EMBL" id="MDB9486613.1"/>
    </source>
</evidence>
<comment type="caution">
    <text evidence="2">The sequence shown here is derived from an EMBL/GenBank/DDBJ whole genome shotgun (WGS) entry which is preliminary data.</text>
</comment>
<proteinExistence type="predicted"/>
<sequence>MNKFALLIGVSEYQSGFSPLPTTVKDVEAIQEVLVNPEIGEFAAENVTVLKNPQKPDMEEAIHDLYDNRQRDDLLLLYFSGHGLINDDGNFYFSTSSTKKKNASFLPYLAVAASYVHECMKKSKSKRKVVILDSCFSGAFSQGMTAKDGGAINIKQHLGGQGTAILTASTSTQYAYEEEGSEFGIYTRYLVDGIKTGAADKDGDGSISIDELHEYVSSKVQEVAPAMTPKIYPVEEGHRIILAKSPQDDPNLKYRKEVEEYASEDEGEISLINRQSLNVIQKKLGLTIDIAQRIEAEVLEPYQKRQEKSQTYEKVFCQSIEQEYPISERSRKQLQRLQNYLNLRDEDIASIERKILDTKQVVYSPPSLNNTEPKPEKFLDIPVTSFKFETAKLILKSGVFGLGKSSEIQRITKNANYFGEDLGNGVILEMVAIPGGTFKMGSPENEERYHSSQSPQHQVTVPPFFMGKYPVTQKQWRVVAALPKVKIDLQSDPSRFKGDNLPVERVSWNDAKEFCARLSRMANKTYRLPTEAEWEYACRGGTTTPFYCGETISTDLANYNGNYTYGQGQKGQYREKTTEVGIFPANPFGLYDMCGNVWEWCEDDWQENYINAPTDGSAWTSLSVNEKLLRGGSWYGNPVHCRSAYRFYVDAGFGSNDDGFRVVCGAAWTH</sequence>
<dbReference type="PANTHER" id="PTHR23150:SF19">
    <property type="entry name" value="FORMYLGLYCINE-GENERATING ENZYME"/>
    <property type="match status" value="1"/>
</dbReference>
<dbReference type="InterPro" id="IPR051043">
    <property type="entry name" value="Sulfatase_Mod_Factor_Kinase"/>
</dbReference>
<dbReference type="RefSeq" id="WP_271805281.1">
    <property type="nucleotide sequence ID" value="NZ_JAQMTU010000047.1"/>
</dbReference>
<dbReference type="NCBIfam" id="NF047832">
    <property type="entry name" value="caspase_w_EACC1"/>
    <property type="match status" value="1"/>
</dbReference>
<dbReference type="Pfam" id="PF03781">
    <property type="entry name" value="FGE-sulfatase"/>
    <property type="match status" value="1"/>
</dbReference>
<dbReference type="InterPro" id="IPR018247">
    <property type="entry name" value="EF_Hand_1_Ca_BS"/>
</dbReference>
<keyword evidence="3" id="KW-1185">Reference proteome</keyword>
<evidence type="ECO:0000259" key="1">
    <source>
        <dbReference type="PROSITE" id="PS50222"/>
    </source>
</evidence>
<protein>
    <submittedName>
        <fullName evidence="2">SUMF1/EgtB/PvdO family nonheme iron enzyme</fullName>
    </submittedName>
</protein>
<feature type="domain" description="EF-hand" evidence="1">
    <location>
        <begin position="200"/>
        <end position="222"/>
    </location>
</feature>
<evidence type="ECO:0000313" key="3">
    <source>
        <dbReference type="Proteomes" id="UP001212123"/>
    </source>
</evidence>
<organism evidence="2 3">
    <name type="scientific">Dolichospermum circinale CS-537/01</name>
    <dbReference type="NCBI Taxonomy" id="3021739"/>
    <lineage>
        <taxon>Bacteria</taxon>
        <taxon>Bacillati</taxon>
        <taxon>Cyanobacteriota</taxon>
        <taxon>Cyanophyceae</taxon>
        <taxon>Nostocales</taxon>
        <taxon>Aphanizomenonaceae</taxon>
        <taxon>Dolichospermum</taxon>
        <taxon>Dolichospermum circinale</taxon>
    </lineage>
</organism>
<dbReference type="InterPro" id="IPR002048">
    <property type="entry name" value="EF_hand_dom"/>
</dbReference>
<dbReference type="EMBL" id="JAQMTU010000047">
    <property type="protein sequence ID" value="MDB9486613.1"/>
    <property type="molecule type" value="Genomic_DNA"/>
</dbReference>
<dbReference type="PROSITE" id="PS00018">
    <property type="entry name" value="EF_HAND_1"/>
    <property type="match status" value="1"/>
</dbReference>
<dbReference type="Gene3D" id="3.40.50.1460">
    <property type="match status" value="1"/>
</dbReference>
<dbReference type="SUPFAM" id="SSF52129">
    <property type="entry name" value="Caspase-like"/>
    <property type="match status" value="1"/>
</dbReference>
<dbReference type="InterPro" id="IPR011600">
    <property type="entry name" value="Pept_C14_caspase"/>
</dbReference>
<dbReference type="Pfam" id="PF00656">
    <property type="entry name" value="Peptidase_C14"/>
    <property type="match status" value="1"/>
</dbReference>
<dbReference type="SUPFAM" id="SSF56436">
    <property type="entry name" value="C-type lectin-like"/>
    <property type="match status" value="1"/>
</dbReference>
<dbReference type="InterPro" id="IPR005532">
    <property type="entry name" value="SUMF_dom"/>
</dbReference>
<accession>A0ABT5A557</accession>
<dbReference type="InterPro" id="IPR016187">
    <property type="entry name" value="CTDL_fold"/>
</dbReference>
<dbReference type="Gene3D" id="3.90.1580.10">
    <property type="entry name" value="paralog of FGE (formylglycine-generating enzyme)"/>
    <property type="match status" value="1"/>
</dbReference>
<dbReference type="InterPro" id="IPR042095">
    <property type="entry name" value="SUMF_sf"/>
</dbReference>
<name>A0ABT5A557_9CYAN</name>